<dbReference type="AlphaFoldDB" id="A0A4P6M1D9"/>
<name>A0A4P6M1D9_9FIRM</name>
<accession>A0A4P6M1D9</accession>
<proteinExistence type="predicted"/>
<dbReference type="KEGG" id="bpro:PMF13cell1_02809"/>
<organism evidence="1 2">
    <name type="scientific">Blautia producta</name>
    <dbReference type="NCBI Taxonomy" id="33035"/>
    <lineage>
        <taxon>Bacteria</taxon>
        <taxon>Bacillati</taxon>
        <taxon>Bacillota</taxon>
        <taxon>Clostridia</taxon>
        <taxon>Lachnospirales</taxon>
        <taxon>Lachnospiraceae</taxon>
        <taxon>Blautia</taxon>
    </lineage>
</organism>
<sequence length="163" mass="18049">MNFYDCPCGCIKPCESYSYAQYAIQANPPSRSDLPMFVLFQEDKRISLSDTKIFLEPGYLYLIDFLFLATPETDSFMQITPKINGVLKLLYSFFAPTGSASRNTSASGSFTVSVMGDSTNVSFNLTYPDKVKNIDISGAVSVTMLHKIKNCSTVRPDVSIQNS</sequence>
<gene>
    <name evidence="1" type="ORF">PMF13cell1_02809</name>
</gene>
<evidence type="ECO:0000313" key="2">
    <source>
        <dbReference type="Proteomes" id="UP000289794"/>
    </source>
</evidence>
<dbReference type="EMBL" id="CP035945">
    <property type="protein sequence ID" value="QBE97253.1"/>
    <property type="molecule type" value="Genomic_DNA"/>
</dbReference>
<evidence type="ECO:0000313" key="1">
    <source>
        <dbReference type="EMBL" id="QBE97253.1"/>
    </source>
</evidence>
<reference evidence="1 2" key="1">
    <citation type="submission" date="2019-01" db="EMBL/GenBank/DDBJ databases">
        <title>PMF-metabolizing Aryl O-demethylase.</title>
        <authorList>
            <person name="Kim M."/>
        </authorList>
    </citation>
    <scope>NUCLEOTIDE SEQUENCE [LARGE SCALE GENOMIC DNA]</scope>
    <source>
        <strain evidence="1 2">PMF1</strain>
    </source>
</reference>
<dbReference type="Proteomes" id="UP000289794">
    <property type="component" value="Chromosome"/>
</dbReference>
<protein>
    <submittedName>
        <fullName evidence="1">Uncharacterized protein</fullName>
    </submittedName>
</protein>